<dbReference type="PANTHER" id="PTHR43537:SF20">
    <property type="entry name" value="HTH-TYPE TRANSCRIPTIONAL REPRESSOR GLAR"/>
    <property type="match status" value="1"/>
</dbReference>
<dbReference type="Pfam" id="PF00392">
    <property type="entry name" value="GntR"/>
    <property type="match status" value="1"/>
</dbReference>
<feature type="domain" description="HTH gntR-type" evidence="4">
    <location>
        <begin position="8"/>
        <end position="75"/>
    </location>
</feature>
<evidence type="ECO:0000256" key="2">
    <source>
        <dbReference type="ARBA" id="ARBA00023125"/>
    </source>
</evidence>
<dbReference type="Gene3D" id="1.10.10.10">
    <property type="entry name" value="Winged helix-like DNA-binding domain superfamily/Winged helix DNA-binding domain"/>
    <property type="match status" value="1"/>
</dbReference>
<dbReference type="Proteomes" id="UP000219050">
    <property type="component" value="Chromosome"/>
</dbReference>
<evidence type="ECO:0000259" key="4">
    <source>
        <dbReference type="PROSITE" id="PS50949"/>
    </source>
</evidence>
<evidence type="ECO:0000256" key="3">
    <source>
        <dbReference type="ARBA" id="ARBA00023163"/>
    </source>
</evidence>
<evidence type="ECO:0000313" key="6">
    <source>
        <dbReference type="Proteomes" id="UP000219050"/>
    </source>
</evidence>
<dbReference type="PANTHER" id="PTHR43537">
    <property type="entry name" value="TRANSCRIPTIONAL REGULATOR, GNTR FAMILY"/>
    <property type="match status" value="1"/>
</dbReference>
<accession>A0A291M154</accession>
<gene>
    <name evidence="5" type="ORF">CBW24_12135</name>
</gene>
<dbReference type="GO" id="GO:0003677">
    <property type="term" value="F:DNA binding"/>
    <property type="evidence" value="ECO:0007669"/>
    <property type="project" value="UniProtKB-KW"/>
</dbReference>
<organism evidence="5 6">
    <name type="scientific">Pacificitalea manganoxidans</name>
    <dbReference type="NCBI Taxonomy" id="1411902"/>
    <lineage>
        <taxon>Bacteria</taxon>
        <taxon>Pseudomonadati</taxon>
        <taxon>Pseudomonadota</taxon>
        <taxon>Alphaproteobacteria</taxon>
        <taxon>Rhodobacterales</taxon>
        <taxon>Paracoccaceae</taxon>
        <taxon>Pacificitalea</taxon>
    </lineage>
</organism>
<dbReference type="SMART" id="SM00345">
    <property type="entry name" value="HTH_GNTR"/>
    <property type="match status" value="1"/>
</dbReference>
<evidence type="ECO:0000313" key="5">
    <source>
        <dbReference type="EMBL" id="ATI42679.1"/>
    </source>
</evidence>
<dbReference type="SMART" id="SM00895">
    <property type="entry name" value="FCD"/>
    <property type="match status" value="1"/>
</dbReference>
<proteinExistence type="predicted"/>
<dbReference type="OrthoDB" id="8638122at2"/>
<dbReference type="GO" id="GO:0003700">
    <property type="term" value="F:DNA-binding transcription factor activity"/>
    <property type="evidence" value="ECO:0007669"/>
    <property type="project" value="InterPro"/>
</dbReference>
<dbReference type="EMBL" id="CP021404">
    <property type="protein sequence ID" value="ATI42679.1"/>
    <property type="molecule type" value="Genomic_DNA"/>
</dbReference>
<dbReference type="InterPro" id="IPR000524">
    <property type="entry name" value="Tscrpt_reg_HTH_GntR"/>
</dbReference>
<keyword evidence="2" id="KW-0238">DNA-binding</keyword>
<dbReference type="InterPro" id="IPR008920">
    <property type="entry name" value="TF_FadR/GntR_C"/>
</dbReference>
<dbReference type="InterPro" id="IPR036390">
    <property type="entry name" value="WH_DNA-bd_sf"/>
</dbReference>
<dbReference type="InterPro" id="IPR011711">
    <property type="entry name" value="GntR_C"/>
</dbReference>
<reference evidence="5 6" key="1">
    <citation type="submission" date="2017-05" db="EMBL/GenBank/DDBJ databases">
        <title>Comparative genomic and metabolic analysis of manganese-oxidizing mechanisms in Celeribater manganoxidans DY25T: its adaption to the environment of polymetallic nodule.</title>
        <authorList>
            <person name="Wang X."/>
        </authorList>
    </citation>
    <scope>NUCLEOTIDE SEQUENCE [LARGE SCALE GENOMIC DNA]</scope>
    <source>
        <strain evidence="5 6">DY25</strain>
    </source>
</reference>
<keyword evidence="3" id="KW-0804">Transcription</keyword>
<keyword evidence="6" id="KW-1185">Reference proteome</keyword>
<dbReference type="SUPFAM" id="SSF48008">
    <property type="entry name" value="GntR ligand-binding domain-like"/>
    <property type="match status" value="1"/>
</dbReference>
<dbReference type="Pfam" id="PF07729">
    <property type="entry name" value="FCD"/>
    <property type="match status" value="1"/>
</dbReference>
<keyword evidence="1" id="KW-0805">Transcription regulation</keyword>
<evidence type="ECO:0000256" key="1">
    <source>
        <dbReference type="ARBA" id="ARBA00023015"/>
    </source>
</evidence>
<dbReference type="KEGG" id="cmag:CBW24_12135"/>
<protein>
    <submittedName>
        <fullName evidence="5">Transcriptional regulator</fullName>
    </submittedName>
</protein>
<dbReference type="CDD" id="cd07377">
    <property type="entry name" value="WHTH_GntR"/>
    <property type="match status" value="1"/>
</dbReference>
<dbReference type="AlphaFoldDB" id="A0A291M154"/>
<dbReference type="SUPFAM" id="SSF46785">
    <property type="entry name" value="Winged helix' DNA-binding domain"/>
    <property type="match status" value="1"/>
</dbReference>
<dbReference type="PROSITE" id="PS50949">
    <property type="entry name" value="HTH_GNTR"/>
    <property type="match status" value="1"/>
</dbReference>
<name>A0A291M154_9RHOB</name>
<sequence>MSDKDQKSTRATMVYDRLRREILTGQFRPSEKLRIDAIAGAYGVGNNAVREALSRLAAERLVDRHERRGFTAPTLGLEDWRVLGRTRFLVESMALRESMLNRTDAWEESIVVAFHHLSKIGKAAGFRQDLPEWNTEHRNFHRALIANCGSHWLLDFCEQLADQAQRYIYVSNLYRVSHRDGLAEHRDLMDVVLDGNIAQAEAALVAHYSKTLVNLEELFQTEDFLATLAPADPG</sequence>
<dbReference type="InterPro" id="IPR036388">
    <property type="entry name" value="WH-like_DNA-bd_sf"/>
</dbReference>
<dbReference type="RefSeq" id="WP_088663673.1">
    <property type="nucleotide sequence ID" value="NZ_CP021404.1"/>
</dbReference>
<dbReference type="Gene3D" id="1.20.120.530">
    <property type="entry name" value="GntR ligand-binding domain-like"/>
    <property type="match status" value="1"/>
</dbReference>